<dbReference type="KEGG" id="sof:NCTC11214_04250"/>
<protein>
    <submittedName>
        <fullName evidence="1">Uncharacterized protein</fullName>
    </submittedName>
</protein>
<proteinExistence type="predicted"/>
<organism evidence="1 2">
    <name type="scientific">Serratia odorifera</name>
    <dbReference type="NCBI Taxonomy" id="618"/>
    <lineage>
        <taxon>Bacteria</taxon>
        <taxon>Pseudomonadati</taxon>
        <taxon>Pseudomonadota</taxon>
        <taxon>Gammaproteobacteria</taxon>
        <taxon>Enterobacterales</taxon>
        <taxon>Yersiniaceae</taxon>
        <taxon>Serratia</taxon>
    </lineage>
</organism>
<dbReference type="EMBL" id="LR134117">
    <property type="protein sequence ID" value="VDZ62865.1"/>
    <property type="molecule type" value="Genomic_DNA"/>
</dbReference>
<evidence type="ECO:0000313" key="2">
    <source>
        <dbReference type="Proteomes" id="UP000281391"/>
    </source>
</evidence>
<sequence>MQKNHTARIGTVPEINPLVNEPKYLPAPGAKV</sequence>
<gene>
    <name evidence="1" type="ORF">NCTC11214_04250</name>
</gene>
<evidence type="ECO:0000313" key="1">
    <source>
        <dbReference type="EMBL" id="VDZ62865.1"/>
    </source>
</evidence>
<accession>A0A447KY49</accession>
<name>A0A447KY49_SEROD</name>
<reference evidence="1 2" key="1">
    <citation type="submission" date="2018-12" db="EMBL/GenBank/DDBJ databases">
        <authorList>
            <consortium name="Pathogen Informatics"/>
        </authorList>
    </citation>
    <scope>NUCLEOTIDE SEQUENCE [LARGE SCALE GENOMIC DNA]</scope>
    <source>
        <strain evidence="1 2">NCTC11214</strain>
    </source>
</reference>
<dbReference type="Proteomes" id="UP000281391">
    <property type="component" value="Chromosome"/>
</dbReference>
<dbReference type="AlphaFoldDB" id="A0A447KY49"/>